<evidence type="ECO:0000313" key="2">
    <source>
        <dbReference type="Proteomes" id="UP000886611"/>
    </source>
</evidence>
<feature type="non-terminal residue" evidence="1">
    <location>
        <position position="1"/>
    </location>
</feature>
<dbReference type="GO" id="GO:0008017">
    <property type="term" value="F:microtubule binding"/>
    <property type="evidence" value="ECO:0007669"/>
    <property type="project" value="InterPro"/>
</dbReference>
<reference evidence="1 2" key="1">
    <citation type="journal article" date="2021" name="Cell">
        <title>Tracing the genetic footprints of vertebrate landing in non-teleost ray-finned fishes.</title>
        <authorList>
            <person name="Bi X."/>
            <person name="Wang K."/>
            <person name="Yang L."/>
            <person name="Pan H."/>
            <person name="Jiang H."/>
            <person name="Wei Q."/>
            <person name="Fang M."/>
            <person name="Yu H."/>
            <person name="Zhu C."/>
            <person name="Cai Y."/>
            <person name="He Y."/>
            <person name="Gan X."/>
            <person name="Zeng H."/>
            <person name="Yu D."/>
            <person name="Zhu Y."/>
            <person name="Jiang H."/>
            <person name="Qiu Q."/>
            <person name="Yang H."/>
            <person name="Zhang Y.E."/>
            <person name="Wang W."/>
            <person name="Zhu M."/>
            <person name="He S."/>
            <person name="Zhang G."/>
        </authorList>
    </citation>
    <scope>NUCLEOTIDE SEQUENCE [LARGE SCALE GENOMIC DNA]</scope>
    <source>
        <strain evidence="1">Bchr_013</strain>
    </source>
</reference>
<dbReference type="PANTHER" id="PTHR13958">
    <property type="entry name" value="CENTROSOME-ASSOCIATED PROTEIN 350"/>
    <property type="match status" value="1"/>
</dbReference>
<comment type="caution">
    <text evidence="1">The sequence shown here is derived from an EMBL/GenBank/DDBJ whole genome shotgun (WGS) entry which is preliminary data.</text>
</comment>
<dbReference type="GO" id="GO:0005813">
    <property type="term" value="C:centrosome"/>
    <property type="evidence" value="ECO:0007669"/>
    <property type="project" value="InterPro"/>
</dbReference>
<name>A0A8X7X973_POLSE</name>
<keyword evidence="2" id="KW-1185">Reference proteome</keyword>
<dbReference type="Proteomes" id="UP000886611">
    <property type="component" value="Unassembled WGS sequence"/>
</dbReference>
<evidence type="ECO:0000313" key="1">
    <source>
        <dbReference type="EMBL" id="KAG2463761.1"/>
    </source>
</evidence>
<dbReference type="InterPro" id="IPR028750">
    <property type="entry name" value="CEP350/CC187"/>
</dbReference>
<sequence length="142" mass="16400">MPRGQPAPLDEVCSPALVVLPTGDQSQQPRRSQALCVPYAPFFVFDPPQDFISAEVQKLIGLKEEQKTDWQKMLKFGRKKRDRIDQILVQELPEEESQWVNYDEYELFVKMQLTDTVFDVLLKDTVDVLQKIESKRAALCLS</sequence>
<gene>
    <name evidence="1" type="primary">Cep350_2</name>
    <name evidence="1" type="ORF">GTO96_0003594</name>
</gene>
<dbReference type="AlphaFoldDB" id="A0A8X7X973"/>
<proteinExistence type="predicted"/>
<protein>
    <submittedName>
        <fullName evidence="1">CE350 protein</fullName>
    </submittedName>
</protein>
<dbReference type="PANTHER" id="PTHR13958:SF3">
    <property type="entry name" value="CAP-GLY DOMAIN-CONTAINING PROTEIN-RELATED"/>
    <property type="match status" value="1"/>
</dbReference>
<feature type="non-terminal residue" evidence="1">
    <location>
        <position position="142"/>
    </location>
</feature>
<dbReference type="GO" id="GO:0034453">
    <property type="term" value="P:microtubule anchoring"/>
    <property type="evidence" value="ECO:0007669"/>
    <property type="project" value="InterPro"/>
</dbReference>
<organism evidence="1 2">
    <name type="scientific">Polypterus senegalus</name>
    <name type="common">Senegal bichir</name>
    <dbReference type="NCBI Taxonomy" id="55291"/>
    <lineage>
        <taxon>Eukaryota</taxon>
        <taxon>Metazoa</taxon>
        <taxon>Chordata</taxon>
        <taxon>Craniata</taxon>
        <taxon>Vertebrata</taxon>
        <taxon>Euteleostomi</taxon>
        <taxon>Actinopterygii</taxon>
        <taxon>Polypteriformes</taxon>
        <taxon>Polypteridae</taxon>
        <taxon>Polypterus</taxon>
    </lineage>
</organism>
<dbReference type="EMBL" id="JAATIS010003638">
    <property type="protein sequence ID" value="KAG2463761.1"/>
    <property type="molecule type" value="Genomic_DNA"/>
</dbReference>
<accession>A0A8X7X973</accession>